<dbReference type="EMBL" id="KV722356">
    <property type="protein sequence ID" value="OCH93311.1"/>
    <property type="molecule type" value="Genomic_DNA"/>
</dbReference>
<name>A0A8E2DPE5_9APHY</name>
<evidence type="ECO:0000313" key="1">
    <source>
        <dbReference type="EMBL" id="OCH93311.1"/>
    </source>
</evidence>
<evidence type="ECO:0000313" key="2">
    <source>
        <dbReference type="Proteomes" id="UP000250043"/>
    </source>
</evidence>
<proteinExistence type="predicted"/>
<organism evidence="1 2">
    <name type="scientific">Obba rivulosa</name>
    <dbReference type="NCBI Taxonomy" id="1052685"/>
    <lineage>
        <taxon>Eukaryota</taxon>
        <taxon>Fungi</taxon>
        <taxon>Dikarya</taxon>
        <taxon>Basidiomycota</taxon>
        <taxon>Agaricomycotina</taxon>
        <taxon>Agaricomycetes</taxon>
        <taxon>Polyporales</taxon>
        <taxon>Gelatoporiaceae</taxon>
        <taxon>Obba</taxon>
    </lineage>
</organism>
<dbReference type="OrthoDB" id="412109at2759"/>
<keyword evidence="2" id="KW-1185">Reference proteome</keyword>
<dbReference type="Proteomes" id="UP000250043">
    <property type="component" value="Unassembled WGS sequence"/>
</dbReference>
<sequence length="121" mass="14555">MFVQSVEDVLTELFEEHERQWIRLHSLGALDWQSFPWPLFTSPRGPDDLTPSAIRTYIQWPQHALDERRVRRNRIKKHIRRWHHDFFETTLLPKVREDDRERIMAGRATVVSVALSLLRSQ</sequence>
<protein>
    <submittedName>
        <fullName evidence="1">Uncharacterized protein</fullName>
    </submittedName>
</protein>
<feature type="non-terminal residue" evidence="1">
    <location>
        <position position="121"/>
    </location>
</feature>
<accession>A0A8E2DPE5</accession>
<dbReference type="AlphaFoldDB" id="A0A8E2DPE5"/>
<gene>
    <name evidence="1" type="ORF">OBBRIDRAFT_725095</name>
</gene>
<reference evidence="1 2" key="1">
    <citation type="submission" date="2016-07" db="EMBL/GenBank/DDBJ databases">
        <title>Draft genome of the white-rot fungus Obba rivulosa 3A-2.</title>
        <authorList>
            <consortium name="DOE Joint Genome Institute"/>
            <person name="Miettinen O."/>
            <person name="Riley R."/>
            <person name="Acob R."/>
            <person name="Barry K."/>
            <person name="Cullen D."/>
            <person name="De Vries R."/>
            <person name="Hainaut M."/>
            <person name="Hatakka A."/>
            <person name="Henrissat B."/>
            <person name="Hilden K."/>
            <person name="Kuo R."/>
            <person name="Labutti K."/>
            <person name="Lipzen A."/>
            <person name="Makela M.R."/>
            <person name="Sandor L."/>
            <person name="Spatafora J.W."/>
            <person name="Grigoriev I.V."/>
            <person name="Hibbett D.S."/>
        </authorList>
    </citation>
    <scope>NUCLEOTIDE SEQUENCE [LARGE SCALE GENOMIC DNA]</scope>
    <source>
        <strain evidence="1 2">3A-2</strain>
    </source>
</reference>